<dbReference type="AlphaFoldDB" id="C7C6J3"/>
<dbReference type="EMBL" id="FP103042">
    <property type="protein sequence ID" value="CAX21730.1"/>
    <property type="molecule type" value="Genomic_DNA"/>
</dbReference>
<dbReference type="PROSITE" id="PS51257">
    <property type="entry name" value="PROKAR_LIPOPROTEIN"/>
    <property type="match status" value="1"/>
</dbReference>
<sequence length="177" mass="18786">MSDLTRWDPAGLTAPTHPLALAACEALLRAKHTGQRPSASPSECQPAGAPASAQRSRPSPPQSVSQPQAHRTAAALLVPLTGFLKTFFDYRIETQKAEAMKPEAARDVAQGSGAALIDSMAVADLTTAIKDLTVAIRADTASDEAQHASQFAQVLQRLTDVLDVHDNTHGHPPRRGR</sequence>
<dbReference type="Proteomes" id="UP000008070">
    <property type="component" value="Chromosome"/>
</dbReference>
<proteinExistence type="predicted"/>
<protein>
    <submittedName>
        <fullName evidence="2">Uncharacterized protein</fullName>
    </submittedName>
</protein>
<dbReference type="HOGENOM" id="CLU_1516185_0_0_5"/>
<evidence type="ECO:0000256" key="1">
    <source>
        <dbReference type="SAM" id="MobiDB-lite"/>
    </source>
</evidence>
<reference evidence="3" key="1">
    <citation type="journal article" date="2009" name="PLoS ONE">
        <title>Methylobacterium genome sequences: a reference blueprint to investigate microbial metabolism of C1 compounds from natural and industrial sources.</title>
        <authorList>
            <person name="Vuilleumier S."/>
            <person name="Chistoserdova L."/>
            <person name="Lee M.-C."/>
            <person name="Bringel F."/>
            <person name="Lajus A."/>
            <person name="Zhou Y."/>
            <person name="Gourion B."/>
            <person name="Barbe V."/>
            <person name="Chang J."/>
            <person name="Cruveiller S."/>
            <person name="Dossat C."/>
            <person name="Gillett W."/>
            <person name="Gruffaz C."/>
            <person name="Haugen E."/>
            <person name="Hourcade E."/>
            <person name="Levy R."/>
            <person name="Mangenot S."/>
            <person name="Muller E."/>
            <person name="Nadalig T."/>
            <person name="Pagni M."/>
            <person name="Penny C."/>
            <person name="Peyraud R."/>
            <person name="Robinson D.G."/>
            <person name="Roche D."/>
            <person name="Rouy Z."/>
            <person name="Saenampechek C."/>
            <person name="Salvignol G."/>
            <person name="Vallenet D."/>
            <person name="Wu Z."/>
            <person name="Marx C.J."/>
            <person name="Vorholt J.A."/>
            <person name="Olson M.V."/>
            <person name="Kaul R."/>
            <person name="Weissenbach J."/>
            <person name="Medigue C."/>
            <person name="Lidstrom M.E."/>
        </authorList>
    </citation>
    <scope>NUCLEOTIDE SEQUENCE [LARGE SCALE GENOMIC DNA]</scope>
    <source>
        <strain evidence="3">DSM 6343 / CIP 106787 / DM4</strain>
    </source>
</reference>
<evidence type="ECO:0000313" key="3">
    <source>
        <dbReference type="Proteomes" id="UP000008070"/>
    </source>
</evidence>
<organism evidence="2 3">
    <name type="scientific">Methylorubrum extorquens (strain DSM 6343 / CIP 106787 / DM4)</name>
    <name type="common">Methylobacterium extorquens</name>
    <dbReference type="NCBI Taxonomy" id="661410"/>
    <lineage>
        <taxon>Bacteria</taxon>
        <taxon>Pseudomonadati</taxon>
        <taxon>Pseudomonadota</taxon>
        <taxon>Alphaproteobacteria</taxon>
        <taxon>Hyphomicrobiales</taxon>
        <taxon>Methylobacteriaceae</taxon>
        <taxon>Methylorubrum</taxon>
    </lineage>
</organism>
<dbReference type="KEGG" id="mdi:METDI0052"/>
<feature type="compositionally biased region" description="Low complexity" evidence="1">
    <location>
        <begin position="45"/>
        <end position="69"/>
    </location>
</feature>
<evidence type="ECO:0000313" key="2">
    <source>
        <dbReference type="EMBL" id="CAX21730.1"/>
    </source>
</evidence>
<name>C7C6J3_METED</name>
<feature type="region of interest" description="Disordered" evidence="1">
    <location>
        <begin position="32"/>
        <end position="70"/>
    </location>
</feature>
<gene>
    <name evidence="2" type="ORF">METD_I0052</name>
</gene>
<accession>C7C6J3</accession>